<dbReference type="STRING" id="215200.SAMN05216454_1532"/>
<protein>
    <submittedName>
        <fullName evidence="1">Uncharacterized protein</fullName>
    </submittedName>
</protein>
<name>A0A1H8KYJ3_9FIRM</name>
<reference evidence="1 2" key="1">
    <citation type="submission" date="2016-10" db="EMBL/GenBank/DDBJ databases">
        <authorList>
            <person name="de Groot N.N."/>
        </authorList>
    </citation>
    <scope>NUCLEOTIDE SEQUENCE [LARGE SCALE GENOMIC DNA]</scope>
    <source>
        <strain evidence="1 2">Calf135</strain>
    </source>
</reference>
<sequence length="120" mass="13641">MYATIDDYIRLGYEELEDKTEVYLERASRQINTICFGRIEGCGFDNLTKYQQGLIKEAVCSHAEFSYIYKDYLSTPVASFSVSKTSINFGDVWDTLNGVKTSSQVIELLRGTGLLCRVLR</sequence>
<gene>
    <name evidence="1" type="ORF">SAMN05216454_1532</name>
</gene>
<keyword evidence="2" id="KW-1185">Reference proteome</keyword>
<proteinExistence type="predicted"/>
<accession>A0A1H8KYJ3</accession>
<evidence type="ECO:0000313" key="1">
    <source>
        <dbReference type="EMBL" id="SEN97972.1"/>
    </source>
</evidence>
<dbReference type="Proteomes" id="UP000199512">
    <property type="component" value="Unassembled WGS sequence"/>
</dbReference>
<dbReference type="AlphaFoldDB" id="A0A1H8KYJ3"/>
<organism evidence="1 2">
    <name type="scientific">Peptostreptococcus russellii</name>
    <dbReference type="NCBI Taxonomy" id="215200"/>
    <lineage>
        <taxon>Bacteria</taxon>
        <taxon>Bacillati</taxon>
        <taxon>Bacillota</taxon>
        <taxon>Clostridia</taxon>
        <taxon>Peptostreptococcales</taxon>
        <taxon>Peptostreptococcaceae</taxon>
        <taxon>Peptostreptococcus</taxon>
    </lineage>
</organism>
<dbReference type="EMBL" id="FODF01000053">
    <property type="protein sequence ID" value="SEN97972.1"/>
    <property type="molecule type" value="Genomic_DNA"/>
</dbReference>
<dbReference type="RefSeq" id="WP_091976278.1">
    <property type="nucleotide sequence ID" value="NZ_FODF01000053.1"/>
</dbReference>
<evidence type="ECO:0000313" key="2">
    <source>
        <dbReference type="Proteomes" id="UP000199512"/>
    </source>
</evidence>
<dbReference type="OrthoDB" id="1652136at2"/>